<dbReference type="EMBL" id="CALNXJ010000025">
    <property type="protein sequence ID" value="CAH3130843.1"/>
    <property type="molecule type" value="Genomic_DNA"/>
</dbReference>
<proteinExistence type="predicted"/>
<evidence type="ECO:0000259" key="3">
    <source>
        <dbReference type="Pfam" id="PF26633"/>
    </source>
</evidence>
<feature type="domain" description="DUF8206" evidence="3">
    <location>
        <begin position="378"/>
        <end position="455"/>
    </location>
</feature>
<evidence type="ECO:0000256" key="1">
    <source>
        <dbReference type="SAM" id="Coils"/>
    </source>
</evidence>
<evidence type="ECO:0000313" key="5">
    <source>
        <dbReference type="Proteomes" id="UP001159428"/>
    </source>
</evidence>
<feature type="coiled-coil region" evidence="1">
    <location>
        <begin position="480"/>
        <end position="507"/>
    </location>
</feature>
<keyword evidence="2" id="KW-1133">Transmembrane helix</keyword>
<protein>
    <recommendedName>
        <fullName evidence="3">DUF8206 domain-containing protein</fullName>
    </recommendedName>
</protein>
<dbReference type="SUPFAM" id="SSF52540">
    <property type="entry name" value="P-loop containing nucleoside triphosphate hydrolases"/>
    <property type="match status" value="1"/>
</dbReference>
<evidence type="ECO:0000313" key="4">
    <source>
        <dbReference type="EMBL" id="CAH3130843.1"/>
    </source>
</evidence>
<dbReference type="Pfam" id="PF26633">
    <property type="entry name" value="DUF8206"/>
    <property type="match status" value="1"/>
</dbReference>
<dbReference type="PANTHER" id="PTHR32046:SF11">
    <property type="entry name" value="IMMUNE-ASSOCIATED NUCLEOTIDE-BINDING PROTEIN 10-LIKE"/>
    <property type="match status" value="1"/>
</dbReference>
<dbReference type="Gene3D" id="3.40.50.300">
    <property type="entry name" value="P-loop containing nucleotide triphosphate hydrolases"/>
    <property type="match status" value="1"/>
</dbReference>
<dbReference type="InterPro" id="IPR027417">
    <property type="entry name" value="P-loop_NTPase"/>
</dbReference>
<comment type="caution">
    <text evidence="4">The sequence shown here is derived from an EMBL/GenBank/DDBJ whole genome shotgun (WGS) entry which is preliminary data.</text>
</comment>
<dbReference type="InterPro" id="IPR058519">
    <property type="entry name" value="DUF8206"/>
</dbReference>
<accession>A0AAU9X049</accession>
<dbReference type="AlphaFoldDB" id="A0AAU9X049"/>
<feature type="transmembrane region" description="Helical" evidence="2">
    <location>
        <begin position="610"/>
        <end position="629"/>
    </location>
</feature>
<dbReference type="PANTHER" id="PTHR32046">
    <property type="entry name" value="G DOMAIN-CONTAINING PROTEIN"/>
    <property type="match status" value="1"/>
</dbReference>
<sequence>MFSVLALLQHYYNMAAPGNKVEVSNDLTDGKAVKHPSGTTSSVKGPQVEASAAKGDFTILILGETGVGKSTWINGIANYAKHESLEDAMNDPDFTVLIPSRFTFTNENGEGMDIAFGSADDNEVLSSGQSATQFPQEYRLETNTSIFHLIDTPGIGDCRGIEKDKENFDNILAFLTCYDKINAVVVLLKPNNARLTVAFKFCVLELLTHLHKSLVSNIMFAFTNSRGTFYRPGDSLPVLKKLLDENSIGIDVSPSNYFCFDNEAFRLLACHKSGIKFTAEDVDLYAKSWVKSCDTTCRLFERVKNMTPHDTKKTLSLNEARDCIIALSKPMGQVVELIEMNLTKIKDVKDQCQAFEKDIKDFQKELKFKGFDLEIEPLNYPMTVCAASACKRYVPIGKSGQQNTVYEQVCHDYCNLSGVPIETTNNDQLHGCWAMTGGVCRLCGHSYREHMHIRYTAKVVEKEFLSEDAQSKIKQKADLKSQKQLFIKELETKIQELEKEKQCIYQCASYFGVFLKQNAMIAYNDSFSEYLDMLIREEEMKEKEIRDEAKIDQMKRDKKTYEEKKNVITENIKKVPTECHKEGVMPIDRIYEMREQLCSLKHNGKTLREALGMLLTFFLFCFIAFMASFQPDRRITKPKQQGKSCAFIPFLLDIKDFITELITKIRQTYSNLARAACMPKPTIPGFLKSSIR</sequence>
<organism evidence="4 5">
    <name type="scientific">Pocillopora meandrina</name>
    <dbReference type="NCBI Taxonomy" id="46732"/>
    <lineage>
        <taxon>Eukaryota</taxon>
        <taxon>Metazoa</taxon>
        <taxon>Cnidaria</taxon>
        <taxon>Anthozoa</taxon>
        <taxon>Hexacorallia</taxon>
        <taxon>Scleractinia</taxon>
        <taxon>Astrocoeniina</taxon>
        <taxon>Pocilloporidae</taxon>
        <taxon>Pocillopora</taxon>
    </lineage>
</organism>
<keyword evidence="5" id="KW-1185">Reference proteome</keyword>
<name>A0AAU9X049_9CNID</name>
<keyword evidence="2" id="KW-0812">Transmembrane</keyword>
<gene>
    <name evidence="4" type="ORF">PMEA_00014358</name>
</gene>
<keyword evidence="2" id="KW-0472">Membrane</keyword>
<evidence type="ECO:0000256" key="2">
    <source>
        <dbReference type="SAM" id="Phobius"/>
    </source>
</evidence>
<reference evidence="4 5" key="1">
    <citation type="submission" date="2022-05" db="EMBL/GenBank/DDBJ databases">
        <authorList>
            <consortium name="Genoscope - CEA"/>
            <person name="William W."/>
        </authorList>
    </citation>
    <scope>NUCLEOTIDE SEQUENCE [LARGE SCALE GENOMIC DNA]</scope>
</reference>
<keyword evidence="1" id="KW-0175">Coiled coil</keyword>
<dbReference type="Proteomes" id="UP001159428">
    <property type="component" value="Unassembled WGS sequence"/>
</dbReference>